<accession>B4L616</accession>
<evidence type="ECO:0000256" key="5">
    <source>
        <dbReference type="ARBA" id="ARBA00022692"/>
    </source>
</evidence>
<feature type="transmembrane region" description="Helical" evidence="8">
    <location>
        <begin position="48"/>
        <end position="65"/>
    </location>
</feature>
<dbReference type="GO" id="GO:0016020">
    <property type="term" value="C:membrane"/>
    <property type="evidence" value="ECO:0007669"/>
    <property type="project" value="UniProtKB-SubCell"/>
</dbReference>
<keyword evidence="4 8" id="KW-0808">Transferase</keyword>
<dbReference type="EMBL" id="CH933812">
    <property type="protein sequence ID" value="EDW05812.1"/>
    <property type="molecule type" value="Genomic_DNA"/>
</dbReference>
<evidence type="ECO:0000313" key="10">
    <source>
        <dbReference type="Proteomes" id="UP000009192"/>
    </source>
</evidence>
<dbReference type="GO" id="GO:0005737">
    <property type="term" value="C:cytoplasm"/>
    <property type="evidence" value="ECO:0007669"/>
    <property type="project" value="TreeGrafter"/>
</dbReference>
<evidence type="ECO:0000256" key="4">
    <source>
        <dbReference type="ARBA" id="ARBA00022679"/>
    </source>
</evidence>
<dbReference type="PANTHER" id="PTHR21461:SF83">
    <property type="entry name" value="GLYCOSYLTRANSFERASE FAMILY 92 PROTEIN"/>
    <property type="match status" value="1"/>
</dbReference>
<organism evidence="9 10">
    <name type="scientific">Drosophila mojavensis</name>
    <name type="common">Fruit fly</name>
    <dbReference type="NCBI Taxonomy" id="7230"/>
    <lineage>
        <taxon>Eukaryota</taxon>
        <taxon>Metazoa</taxon>
        <taxon>Ecdysozoa</taxon>
        <taxon>Arthropoda</taxon>
        <taxon>Hexapoda</taxon>
        <taxon>Insecta</taxon>
        <taxon>Pterygota</taxon>
        <taxon>Neoptera</taxon>
        <taxon>Endopterygota</taxon>
        <taxon>Diptera</taxon>
        <taxon>Brachycera</taxon>
        <taxon>Muscomorpha</taxon>
        <taxon>Ephydroidea</taxon>
        <taxon>Drosophilidae</taxon>
        <taxon>Drosophila</taxon>
    </lineage>
</organism>
<protein>
    <recommendedName>
        <fullName evidence="8">Glycosyltransferase family 92 protein</fullName>
        <ecNumber evidence="8">2.4.1.-</ecNumber>
    </recommendedName>
</protein>
<evidence type="ECO:0000256" key="3">
    <source>
        <dbReference type="ARBA" id="ARBA00022676"/>
    </source>
</evidence>
<dbReference type="PhylomeDB" id="B4L616"/>
<dbReference type="PANTHER" id="PTHR21461">
    <property type="entry name" value="GLYCOSYLTRANSFERASE FAMILY 92 PROTEIN"/>
    <property type="match status" value="1"/>
</dbReference>
<dbReference type="InParanoid" id="B4L616"/>
<gene>
    <name evidence="9" type="primary">Dmoj\GI16264</name>
    <name evidence="9" type="ORF">Dmoj_GI16264</name>
</gene>
<sequence>MSSSAQSQFSPSKKPVLEAVSASWDPALSHKILSCTMNVYKVSSWLKILAWLLLAALFVKMLAMVRPDERLISDRFAGRGRNLAIMRNVQPAAAMPAKPKIDTPVGDLTVVRQLLHENANRSWSFDEHCAPYPRLEDLNIQSEYYQLSVGGNVSYFLYSAFYERRISVDRSPSVVLLGMISSFHGPFESAYCQVWYENSSRPELLEMAQQDMAWYDAWGLGPDQVYPALFTCPLAGGPRRHRVPQLVSLVFGDRCARASNALYVYYRAPERRRSLRFGVCVKDLQFPDEDMSERFVEWLEMVRLLGAERVTAYYLGGNTLHPNTIRTLRHYEQHDGLVELRPFRLLEGVSKPAIHVPLNKRLNEVLMYNDCLYRSMYEFDYLAVMDVDELIMPLGELRNWTALVERLEQNPNGDSNEPSQAGGSNTPHCSLCFRNVYYSRELQPDETPPASFYMLRHVQRVAQHLDANSAVKCLHATAYVTALHNHFPLGWRGAGYPHDVSVALGQMQHYREPDDEIQLKEPPPVRDDNIWRFKEQLINNSLAIHRQLGWSLP</sequence>
<keyword evidence="7 8" id="KW-0472">Membrane</keyword>
<keyword evidence="3 8" id="KW-0328">Glycosyltransferase</keyword>
<evidence type="ECO:0000256" key="6">
    <source>
        <dbReference type="ARBA" id="ARBA00022989"/>
    </source>
</evidence>
<name>B4L616_DROMO</name>
<dbReference type="OMA" id="CLHATAY"/>
<evidence type="ECO:0000256" key="8">
    <source>
        <dbReference type="RuleBase" id="RU366017"/>
    </source>
</evidence>
<keyword evidence="5 8" id="KW-0812">Transmembrane</keyword>
<dbReference type="eggNOG" id="KOG4735">
    <property type="taxonomic scope" value="Eukaryota"/>
</dbReference>
<keyword evidence="6 8" id="KW-1133">Transmembrane helix</keyword>
<dbReference type="InterPro" id="IPR008166">
    <property type="entry name" value="Glyco_transf_92"/>
</dbReference>
<dbReference type="GO" id="GO:0016757">
    <property type="term" value="F:glycosyltransferase activity"/>
    <property type="evidence" value="ECO:0007669"/>
    <property type="project" value="UniProtKB-UniRule"/>
</dbReference>
<evidence type="ECO:0000256" key="1">
    <source>
        <dbReference type="ARBA" id="ARBA00004167"/>
    </source>
</evidence>
<dbReference type="OrthoDB" id="2017643at2759"/>
<dbReference type="FunCoup" id="B4L616">
    <property type="interactions" value="1"/>
</dbReference>
<reference evidence="9 10" key="1">
    <citation type="journal article" date="2007" name="Nature">
        <title>Evolution of genes and genomes on the Drosophila phylogeny.</title>
        <authorList>
            <consortium name="Drosophila 12 Genomes Consortium"/>
            <person name="Clark A.G."/>
            <person name="Eisen M.B."/>
            <person name="Smith D.R."/>
            <person name="Bergman C.M."/>
            <person name="Oliver B."/>
            <person name="Markow T.A."/>
            <person name="Kaufman T.C."/>
            <person name="Kellis M."/>
            <person name="Gelbart W."/>
            <person name="Iyer V.N."/>
            <person name="Pollard D.A."/>
            <person name="Sackton T.B."/>
            <person name="Larracuente A.M."/>
            <person name="Singh N.D."/>
            <person name="Abad J.P."/>
            <person name="Abt D.N."/>
            <person name="Adryan B."/>
            <person name="Aguade M."/>
            <person name="Akashi H."/>
            <person name="Anderson W.W."/>
            <person name="Aquadro C.F."/>
            <person name="Ardell D.H."/>
            <person name="Arguello R."/>
            <person name="Artieri C.G."/>
            <person name="Barbash D.A."/>
            <person name="Barker D."/>
            <person name="Barsanti P."/>
            <person name="Batterham P."/>
            <person name="Batzoglou S."/>
            <person name="Begun D."/>
            <person name="Bhutkar A."/>
            <person name="Blanco E."/>
            <person name="Bosak S.A."/>
            <person name="Bradley R.K."/>
            <person name="Brand A.D."/>
            <person name="Brent M.R."/>
            <person name="Brooks A.N."/>
            <person name="Brown R.H."/>
            <person name="Butlin R.K."/>
            <person name="Caggese C."/>
            <person name="Calvi B.R."/>
            <person name="Bernardo de Carvalho A."/>
            <person name="Caspi A."/>
            <person name="Castrezana S."/>
            <person name="Celniker S.E."/>
            <person name="Chang J.L."/>
            <person name="Chapple C."/>
            <person name="Chatterji S."/>
            <person name="Chinwalla A."/>
            <person name="Civetta A."/>
            <person name="Clifton S.W."/>
            <person name="Comeron J.M."/>
            <person name="Costello J.C."/>
            <person name="Coyne J.A."/>
            <person name="Daub J."/>
            <person name="David R.G."/>
            <person name="Delcher A.L."/>
            <person name="Delehaunty K."/>
            <person name="Do C.B."/>
            <person name="Ebling H."/>
            <person name="Edwards K."/>
            <person name="Eickbush T."/>
            <person name="Evans J.D."/>
            <person name="Filipski A."/>
            <person name="Findeiss S."/>
            <person name="Freyhult E."/>
            <person name="Fulton L."/>
            <person name="Fulton R."/>
            <person name="Garcia A.C."/>
            <person name="Gardiner A."/>
            <person name="Garfield D.A."/>
            <person name="Garvin B.E."/>
            <person name="Gibson G."/>
            <person name="Gilbert D."/>
            <person name="Gnerre S."/>
            <person name="Godfrey J."/>
            <person name="Good R."/>
            <person name="Gotea V."/>
            <person name="Gravely B."/>
            <person name="Greenberg A.J."/>
            <person name="Griffiths-Jones S."/>
            <person name="Gross S."/>
            <person name="Guigo R."/>
            <person name="Gustafson E.A."/>
            <person name="Haerty W."/>
            <person name="Hahn M.W."/>
            <person name="Halligan D.L."/>
            <person name="Halpern A.L."/>
            <person name="Halter G.M."/>
            <person name="Han M.V."/>
            <person name="Heger A."/>
            <person name="Hillier L."/>
            <person name="Hinrichs A.S."/>
            <person name="Holmes I."/>
            <person name="Hoskins R.A."/>
            <person name="Hubisz M.J."/>
            <person name="Hultmark D."/>
            <person name="Huntley M.A."/>
            <person name="Jaffe D.B."/>
            <person name="Jagadeeshan S."/>
            <person name="Jeck W.R."/>
            <person name="Johnson J."/>
            <person name="Jones C.D."/>
            <person name="Jordan W.C."/>
            <person name="Karpen G.H."/>
            <person name="Kataoka E."/>
            <person name="Keightley P.D."/>
            <person name="Kheradpour P."/>
            <person name="Kirkness E.F."/>
            <person name="Koerich L.B."/>
            <person name="Kristiansen K."/>
            <person name="Kudrna D."/>
            <person name="Kulathinal R.J."/>
            <person name="Kumar S."/>
            <person name="Kwok R."/>
            <person name="Lander E."/>
            <person name="Langley C.H."/>
            <person name="Lapoint R."/>
            <person name="Lazzaro B.P."/>
            <person name="Lee S.J."/>
            <person name="Levesque L."/>
            <person name="Li R."/>
            <person name="Lin C.F."/>
            <person name="Lin M.F."/>
            <person name="Lindblad-Toh K."/>
            <person name="Llopart A."/>
            <person name="Long M."/>
            <person name="Low L."/>
            <person name="Lozovsky E."/>
            <person name="Lu J."/>
            <person name="Luo M."/>
            <person name="Machado C.A."/>
            <person name="Makalowski W."/>
            <person name="Marzo M."/>
            <person name="Matsuda M."/>
            <person name="Matzkin L."/>
            <person name="McAllister B."/>
            <person name="McBride C.S."/>
            <person name="McKernan B."/>
            <person name="McKernan K."/>
            <person name="Mendez-Lago M."/>
            <person name="Minx P."/>
            <person name="Mollenhauer M.U."/>
            <person name="Montooth K."/>
            <person name="Mount S.M."/>
            <person name="Mu X."/>
            <person name="Myers E."/>
            <person name="Negre B."/>
            <person name="Newfeld S."/>
            <person name="Nielsen R."/>
            <person name="Noor M.A."/>
            <person name="O'Grady P."/>
            <person name="Pachter L."/>
            <person name="Papaceit M."/>
            <person name="Parisi M.J."/>
            <person name="Parisi M."/>
            <person name="Parts L."/>
            <person name="Pedersen J.S."/>
            <person name="Pesole G."/>
            <person name="Phillippy A.M."/>
            <person name="Ponting C.P."/>
            <person name="Pop M."/>
            <person name="Porcelli D."/>
            <person name="Powell J.R."/>
            <person name="Prohaska S."/>
            <person name="Pruitt K."/>
            <person name="Puig M."/>
            <person name="Quesneville H."/>
            <person name="Ram K.R."/>
            <person name="Rand D."/>
            <person name="Rasmussen M.D."/>
            <person name="Reed L.K."/>
            <person name="Reenan R."/>
            <person name="Reily A."/>
            <person name="Remington K.A."/>
            <person name="Rieger T.T."/>
            <person name="Ritchie M.G."/>
            <person name="Robin C."/>
            <person name="Rogers Y.H."/>
            <person name="Rohde C."/>
            <person name="Rozas J."/>
            <person name="Rubenfield M.J."/>
            <person name="Ruiz A."/>
            <person name="Russo S."/>
            <person name="Salzberg S.L."/>
            <person name="Sanchez-Gracia A."/>
            <person name="Saranga D.J."/>
            <person name="Sato H."/>
            <person name="Schaeffer S.W."/>
            <person name="Schatz M.C."/>
            <person name="Schlenke T."/>
            <person name="Schwartz R."/>
            <person name="Segarra C."/>
            <person name="Singh R.S."/>
            <person name="Sirot L."/>
            <person name="Sirota M."/>
            <person name="Sisneros N.B."/>
            <person name="Smith C.D."/>
            <person name="Smith T.F."/>
            <person name="Spieth J."/>
            <person name="Stage D.E."/>
            <person name="Stark A."/>
            <person name="Stephan W."/>
            <person name="Strausberg R.L."/>
            <person name="Strempel S."/>
            <person name="Sturgill D."/>
            <person name="Sutton G."/>
            <person name="Sutton G.G."/>
            <person name="Tao W."/>
            <person name="Teichmann S."/>
            <person name="Tobari Y.N."/>
            <person name="Tomimura Y."/>
            <person name="Tsolas J.M."/>
            <person name="Valente V.L."/>
            <person name="Venter E."/>
            <person name="Venter J.C."/>
            <person name="Vicario S."/>
            <person name="Vieira F.G."/>
            <person name="Vilella A.J."/>
            <person name="Villasante A."/>
            <person name="Walenz B."/>
            <person name="Wang J."/>
            <person name="Wasserman M."/>
            <person name="Watts T."/>
            <person name="Wilson D."/>
            <person name="Wilson R.K."/>
            <person name="Wing R.A."/>
            <person name="Wolfner M.F."/>
            <person name="Wong A."/>
            <person name="Wong G.K."/>
            <person name="Wu C.I."/>
            <person name="Wu G."/>
            <person name="Yamamoto D."/>
            <person name="Yang H.P."/>
            <person name="Yang S.P."/>
            <person name="Yorke J.A."/>
            <person name="Yoshida K."/>
            <person name="Zdobnov E."/>
            <person name="Zhang P."/>
            <person name="Zhang Y."/>
            <person name="Zimin A.V."/>
            <person name="Baldwin J."/>
            <person name="Abdouelleil A."/>
            <person name="Abdulkadir J."/>
            <person name="Abebe A."/>
            <person name="Abera B."/>
            <person name="Abreu J."/>
            <person name="Acer S.C."/>
            <person name="Aftuck L."/>
            <person name="Alexander A."/>
            <person name="An P."/>
            <person name="Anderson E."/>
            <person name="Anderson S."/>
            <person name="Arachi H."/>
            <person name="Azer M."/>
            <person name="Bachantsang P."/>
            <person name="Barry A."/>
            <person name="Bayul T."/>
            <person name="Berlin A."/>
            <person name="Bessette D."/>
            <person name="Bloom T."/>
            <person name="Blye J."/>
            <person name="Boguslavskiy L."/>
            <person name="Bonnet C."/>
            <person name="Boukhgalter B."/>
            <person name="Bourzgui I."/>
            <person name="Brown A."/>
            <person name="Cahill P."/>
            <person name="Channer S."/>
            <person name="Cheshatsang Y."/>
            <person name="Chuda L."/>
            <person name="Citroen M."/>
            <person name="Collymore A."/>
            <person name="Cooke P."/>
            <person name="Costello M."/>
            <person name="D'Aco K."/>
            <person name="Daza R."/>
            <person name="De Haan G."/>
            <person name="DeGray S."/>
            <person name="DeMaso C."/>
            <person name="Dhargay N."/>
            <person name="Dooley K."/>
            <person name="Dooley E."/>
            <person name="Doricent M."/>
            <person name="Dorje P."/>
            <person name="Dorjee K."/>
            <person name="Dupes A."/>
            <person name="Elong R."/>
            <person name="Falk J."/>
            <person name="Farina A."/>
            <person name="Faro S."/>
            <person name="Ferguson D."/>
            <person name="Fisher S."/>
            <person name="Foley C.D."/>
            <person name="Franke A."/>
            <person name="Friedrich D."/>
            <person name="Gadbois L."/>
            <person name="Gearin G."/>
            <person name="Gearin C.R."/>
            <person name="Giannoukos G."/>
            <person name="Goode T."/>
            <person name="Graham J."/>
            <person name="Grandbois E."/>
            <person name="Grewal S."/>
            <person name="Gyaltsen K."/>
            <person name="Hafez N."/>
            <person name="Hagos B."/>
            <person name="Hall J."/>
            <person name="Henson C."/>
            <person name="Hollinger A."/>
            <person name="Honan T."/>
            <person name="Huard M.D."/>
            <person name="Hughes L."/>
            <person name="Hurhula B."/>
            <person name="Husby M.E."/>
            <person name="Kamat A."/>
            <person name="Kanga B."/>
            <person name="Kashin S."/>
            <person name="Khazanovich D."/>
            <person name="Kisner P."/>
            <person name="Lance K."/>
            <person name="Lara M."/>
            <person name="Lee W."/>
            <person name="Lennon N."/>
            <person name="Letendre F."/>
            <person name="LeVine R."/>
            <person name="Lipovsky A."/>
            <person name="Liu X."/>
            <person name="Liu J."/>
            <person name="Liu S."/>
            <person name="Lokyitsang T."/>
            <person name="Lokyitsang Y."/>
            <person name="Lubonja R."/>
            <person name="Lui A."/>
            <person name="MacDonald P."/>
            <person name="Magnisalis V."/>
            <person name="Maru K."/>
            <person name="Matthews C."/>
            <person name="McCusker W."/>
            <person name="McDonough S."/>
            <person name="Mehta T."/>
            <person name="Meldrim J."/>
            <person name="Meneus L."/>
            <person name="Mihai O."/>
            <person name="Mihalev A."/>
            <person name="Mihova T."/>
            <person name="Mittelman R."/>
            <person name="Mlenga V."/>
            <person name="Montmayeur A."/>
            <person name="Mulrain L."/>
            <person name="Navidi A."/>
            <person name="Naylor J."/>
            <person name="Negash T."/>
            <person name="Nguyen T."/>
            <person name="Nguyen N."/>
            <person name="Nicol R."/>
            <person name="Norbu C."/>
            <person name="Norbu N."/>
            <person name="Novod N."/>
            <person name="O'Neill B."/>
            <person name="Osman S."/>
            <person name="Markiewicz E."/>
            <person name="Oyono O.L."/>
            <person name="Patti C."/>
            <person name="Phunkhang P."/>
            <person name="Pierre F."/>
            <person name="Priest M."/>
            <person name="Raghuraman S."/>
            <person name="Rege F."/>
            <person name="Reyes R."/>
            <person name="Rise C."/>
            <person name="Rogov P."/>
            <person name="Ross K."/>
            <person name="Ryan E."/>
            <person name="Settipalli S."/>
            <person name="Shea T."/>
            <person name="Sherpa N."/>
            <person name="Shi L."/>
            <person name="Shih D."/>
            <person name="Sparrow T."/>
            <person name="Spaulding J."/>
            <person name="Stalker J."/>
            <person name="Stange-Thomann N."/>
            <person name="Stavropoulos S."/>
            <person name="Stone C."/>
            <person name="Strader C."/>
            <person name="Tesfaye S."/>
            <person name="Thomson T."/>
            <person name="Thoulutsang Y."/>
            <person name="Thoulutsang D."/>
            <person name="Topham K."/>
            <person name="Topping I."/>
            <person name="Tsamla T."/>
            <person name="Vassiliev H."/>
            <person name="Vo A."/>
            <person name="Wangchuk T."/>
            <person name="Wangdi T."/>
            <person name="Weiand M."/>
            <person name="Wilkinson J."/>
            <person name="Wilson A."/>
            <person name="Yadav S."/>
            <person name="Young G."/>
            <person name="Yu Q."/>
            <person name="Zembek L."/>
            <person name="Zhong D."/>
            <person name="Zimmer A."/>
            <person name="Zwirko Z."/>
            <person name="Jaffe D.B."/>
            <person name="Alvarez P."/>
            <person name="Brockman W."/>
            <person name="Butler J."/>
            <person name="Chin C."/>
            <person name="Gnerre S."/>
            <person name="Grabherr M."/>
            <person name="Kleber M."/>
            <person name="Mauceli E."/>
            <person name="MacCallum I."/>
        </authorList>
    </citation>
    <scope>NUCLEOTIDE SEQUENCE [LARGE SCALE GENOMIC DNA]</scope>
    <source>
        <strain evidence="10">Tucson 15081-1352.22</strain>
    </source>
</reference>
<dbReference type="KEGG" id="dmo:Dmoj_GI16264"/>
<comment type="subcellular location">
    <subcellularLocation>
        <location evidence="1">Membrane</location>
        <topology evidence="1">Single-pass membrane protein</topology>
    </subcellularLocation>
</comment>
<proteinExistence type="inferred from homology"/>
<keyword evidence="10" id="KW-1185">Reference proteome</keyword>
<dbReference type="HOGENOM" id="CLU_028069_0_0_1"/>
<dbReference type="Proteomes" id="UP000009192">
    <property type="component" value="Unassembled WGS sequence"/>
</dbReference>
<dbReference type="AlphaFoldDB" id="B4L616"/>
<evidence type="ECO:0000256" key="2">
    <source>
        <dbReference type="ARBA" id="ARBA00007647"/>
    </source>
</evidence>
<dbReference type="EC" id="2.4.1.-" evidence="8"/>
<comment type="similarity">
    <text evidence="2 8">Belongs to the glycosyltransferase 92 family.</text>
</comment>
<evidence type="ECO:0000256" key="7">
    <source>
        <dbReference type="ARBA" id="ARBA00023136"/>
    </source>
</evidence>
<evidence type="ECO:0000313" key="9">
    <source>
        <dbReference type="EMBL" id="EDW05812.1"/>
    </source>
</evidence>
<dbReference type="Pfam" id="PF01697">
    <property type="entry name" value="Glyco_transf_92"/>
    <property type="match status" value="1"/>
</dbReference>